<organism evidence="2 3">
    <name type="scientific">Microbacterium oleivorans</name>
    <dbReference type="NCBI Taxonomy" id="273677"/>
    <lineage>
        <taxon>Bacteria</taxon>
        <taxon>Bacillati</taxon>
        <taxon>Actinomycetota</taxon>
        <taxon>Actinomycetes</taxon>
        <taxon>Micrococcales</taxon>
        <taxon>Microbacteriaceae</taxon>
        <taxon>Microbacterium</taxon>
    </lineage>
</organism>
<dbReference type="RefSeq" id="WP_036310347.1">
    <property type="nucleotide sequence ID" value="NZ_JFYO01000004.1"/>
</dbReference>
<keyword evidence="3" id="KW-1185">Reference proteome</keyword>
<reference evidence="2 3" key="1">
    <citation type="submission" date="2014-03" db="EMBL/GenBank/DDBJ databases">
        <title>Draft Genome Sequences of 13 Willow Endophytes.</title>
        <authorList>
            <person name="Gan H.Y."/>
            <person name="Gan H.M."/>
            <person name="Savka M.A."/>
            <person name="Hudson A.O."/>
        </authorList>
    </citation>
    <scope>NUCLEOTIDE SEQUENCE [LARGE SCALE GENOMIC DNA]</scope>
    <source>
        <strain evidence="2 3">RIT293</strain>
    </source>
</reference>
<evidence type="ECO:0000313" key="3">
    <source>
        <dbReference type="Proteomes" id="UP000024001"/>
    </source>
</evidence>
<proteinExistence type="predicted"/>
<evidence type="ECO:0000256" key="1">
    <source>
        <dbReference type="SAM" id="MobiDB-lite"/>
    </source>
</evidence>
<dbReference type="AlphaFoldDB" id="A0A031FUI7"/>
<sequence length="211" mass="22860">MTMKKLMREIVDAVDGAGREFKKGFGGAFRKRGGKHRADAARIRGTDRRNSADAGRHRRDAPVPTHAKKYDMLTDVTRGVDQLGRTGRHAAPDYNVANDLGTSIGKAVRETPRDVLNEVLDTPKKIPGQVVEELYEDAIGQDNPDAYGKKGSGDMEFLAPAGEASELRGLNQAGLEERFGLTPGALDGATFEVRPVAGTNFVTIDVTRPED</sequence>
<name>A0A031FUI7_9MICO</name>
<feature type="compositionally biased region" description="Basic and acidic residues" evidence="1">
    <location>
        <begin position="36"/>
        <end position="55"/>
    </location>
</feature>
<dbReference type="Proteomes" id="UP000024001">
    <property type="component" value="Unassembled WGS sequence"/>
</dbReference>
<gene>
    <name evidence="2" type="ORF">BW34_01201</name>
</gene>
<dbReference type="EMBL" id="JFYO01000004">
    <property type="protein sequence ID" value="EZP28223.1"/>
    <property type="molecule type" value="Genomic_DNA"/>
</dbReference>
<accession>A0A031FUI7</accession>
<comment type="caution">
    <text evidence="2">The sequence shown here is derived from an EMBL/GenBank/DDBJ whole genome shotgun (WGS) entry which is preliminary data.</text>
</comment>
<protein>
    <submittedName>
        <fullName evidence="2">Uncharacterized protein</fullName>
    </submittedName>
</protein>
<evidence type="ECO:0000313" key="2">
    <source>
        <dbReference type="EMBL" id="EZP28223.1"/>
    </source>
</evidence>
<dbReference type="OrthoDB" id="5054110at2"/>
<dbReference type="PATRIC" id="fig|273677.3.peg.1184"/>
<feature type="region of interest" description="Disordered" evidence="1">
    <location>
        <begin position="28"/>
        <end position="65"/>
    </location>
</feature>